<gene>
    <name evidence="2" type="primary">30</name>
    <name evidence="2" type="ORF">SEA_ANNASERENA_30</name>
</gene>
<reference evidence="2 3" key="1">
    <citation type="submission" date="2018-04" db="EMBL/GenBank/DDBJ databases">
        <authorList>
            <person name="Harrington T."/>
            <person name="Washburn E."/>
            <person name="Bricker J."/>
            <person name="McKinney A."/>
            <person name="Betsko A.J."/>
            <person name="Garlena R.A."/>
            <person name="Russell D.A."/>
            <person name="Pope W.A."/>
            <person name="Jacobs-Sera D."/>
            <person name="Hatfull G.F."/>
        </authorList>
    </citation>
    <scope>NUCLEOTIDE SEQUENCE [LARGE SCALE GENOMIC DNA]</scope>
</reference>
<dbReference type="InterPro" id="IPR054738">
    <property type="entry name" value="Siphovirus-type_tail_C"/>
</dbReference>
<accession>A0A2Z4Q3E4</accession>
<name>A0A2Z4Q3E4_9CAUD</name>
<dbReference type="EMBL" id="MH271292">
    <property type="protein sequence ID" value="AWY04486.1"/>
    <property type="molecule type" value="Genomic_DNA"/>
</dbReference>
<evidence type="ECO:0000313" key="3">
    <source>
        <dbReference type="Proteomes" id="UP000251068"/>
    </source>
</evidence>
<dbReference type="Gene3D" id="2.60.120.860">
    <property type="match status" value="1"/>
</dbReference>
<evidence type="ECO:0000313" key="2">
    <source>
        <dbReference type="EMBL" id="AWY04486.1"/>
    </source>
</evidence>
<dbReference type="Pfam" id="PF22768">
    <property type="entry name" value="SPP1_Dit"/>
    <property type="match status" value="1"/>
</dbReference>
<evidence type="ECO:0000259" key="1">
    <source>
        <dbReference type="Pfam" id="PF22768"/>
    </source>
</evidence>
<feature type="domain" description="Siphovirus-type tail component C-terminal" evidence="1">
    <location>
        <begin position="195"/>
        <end position="275"/>
    </location>
</feature>
<protein>
    <submittedName>
        <fullName evidence="2">Minor tail protein</fullName>
    </submittedName>
</protein>
<sequence>MSDTLRLEGNDREIDLYPWLNGKAKGHEALAGIVGFGLPGLTNHWFEGSGSGSTWRGARADTRVIKLPLKVYANTRQELNELLSDLAVALDPFTGVQFDRGPARLFFGMPDGYEWYVDVTRTGGGDWVRKRDSDDRTYFKTDLELEAGDPFWTRNQPEQFKVEYQPTGTPLLPRIAKLRVASTATTGERDVENVGDTWAWPVLTLKGPTTGIKLTGPKGEILQWDDTLLATDTLTIDMRSNTVEDQNGVNRYGALAPAPQFWYIAPGVSEVEILIEDMAPGTALVAQWWPRRWAVV</sequence>
<dbReference type="Proteomes" id="UP000251068">
    <property type="component" value="Segment"/>
</dbReference>
<organism evidence="2 3">
    <name type="scientific">Microbacterium phage AnnaSerena</name>
    <dbReference type="NCBI Taxonomy" id="2201432"/>
    <lineage>
        <taxon>Viruses</taxon>
        <taxon>Duplodnaviria</taxon>
        <taxon>Heunggongvirae</taxon>
        <taxon>Uroviricota</taxon>
        <taxon>Caudoviricetes</taxon>
        <taxon>Krampusvirus</taxon>
        <taxon>Krampusvirus krampus</taxon>
    </lineage>
</organism>
<proteinExistence type="predicted"/>